<sequence>MWYRFYIRDRNIDLASKILLLFMILSIMFNSVLGVYFSILVFLFFKIQSLYLEYVGERLLLKNPKERIYLYKEDKGSFNFQFENNGLPILSGYIKIFIDSTLDPLIVDDEMTKENAPRDSSRGLVEVTLPFALGYRRSTNIEIPFEARTRGLAKVRKVEVVAKHPFGIGEVSLSFNYPFKQEALVFPTKRKIANPVTFPTTKEGQTPQNYSLHENILSTVGTRDYISSDSFKHIDWKATARRQELQTKIFEKASEHSVFISLNILDGYHLVSDLEEYIEKMAYLAKSFNDRDISFGIAVNVRTFGRTPFLYIPIGNGRDHLLKVFECLSLIDYQSMTIPYEKLIYFIAKQNMATPNWVNIGFSNEKINNLLYKVSFRKYNMFGLSEDGQSLVPYTFMKDKRGQAHG</sequence>
<keyword evidence="4" id="KW-1185">Reference proteome</keyword>
<dbReference type="Proteomes" id="UP001500782">
    <property type="component" value="Unassembled WGS sequence"/>
</dbReference>
<organism evidence="3 4">
    <name type="scientific">Bacillus carboniphilus</name>
    <dbReference type="NCBI Taxonomy" id="86663"/>
    <lineage>
        <taxon>Bacteria</taxon>
        <taxon>Bacillati</taxon>
        <taxon>Bacillota</taxon>
        <taxon>Bacilli</taxon>
        <taxon>Bacillales</taxon>
        <taxon>Bacillaceae</taxon>
        <taxon>Bacillus</taxon>
    </lineage>
</organism>
<feature type="domain" description="DUF58" evidence="2">
    <location>
        <begin position="222"/>
        <end position="328"/>
    </location>
</feature>
<keyword evidence="1" id="KW-0472">Membrane</keyword>
<feature type="transmembrane region" description="Helical" evidence="1">
    <location>
        <begin position="20"/>
        <end position="45"/>
    </location>
</feature>
<dbReference type="RefSeq" id="WP_343797309.1">
    <property type="nucleotide sequence ID" value="NZ_BAAADJ010000013.1"/>
</dbReference>
<dbReference type="PANTHER" id="PTHR34351">
    <property type="entry name" value="SLR1927 PROTEIN-RELATED"/>
    <property type="match status" value="1"/>
</dbReference>
<gene>
    <name evidence="3" type="ORF">GCM10008967_12260</name>
</gene>
<name>A0ABN0W2F6_9BACI</name>
<comment type="caution">
    <text evidence="3">The sequence shown here is derived from an EMBL/GenBank/DDBJ whole genome shotgun (WGS) entry which is preliminary data.</text>
</comment>
<evidence type="ECO:0000259" key="2">
    <source>
        <dbReference type="Pfam" id="PF01882"/>
    </source>
</evidence>
<accession>A0ABN0W2F6</accession>
<keyword evidence="1" id="KW-0812">Transmembrane</keyword>
<reference evidence="3 4" key="1">
    <citation type="journal article" date="2019" name="Int. J. Syst. Evol. Microbiol.">
        <title>The Global Catalogue of Microorganisms (GCM) 10K type strain sequencing project: providing services to taxonomists for standard genome sequencing and annotation.</title>
        <authorList>
            <consortium name="The Broad Institute Genomics Platform"/>
            <consortium name="The Broad Institute Genome Sequencing Center for Infectious Disease"/>
            <person name="Wu L."/>
            <person name="Ma J."/>
        </authorList>
    </citation>
    <scope>NUCLEOTIDE SEQUENCE [LARGE SCALE GENOMIC DNA]</scope>
    <source>
        <strain evidence="3 4">JCM 9731</strain>
    </source>
</reference>
<evidence type="ECO:0000313" key="3">
    <source>
        <dbReference type="EMBL" id="GAA0323301.1"/>
    </source>
</evidence>
<dbReference type="Pfam" id="PF01882">
    <property type="entry name" value="DUF58"/>
    <property type="match status" value="1"/>
</dbReference>
<proteinExistence type="predicted"/>
<dbReference type="EMBL" id="BAAADJ010000013">
    <property type="protein sequence ID" value="GAA0323301.1"/>
    <property type="molecule type" value="Genomic_DNA"/>
</dbReference>
<evidence type="ECO:0000256" key="1">
    <source>
        <dbReference type="SAM" id="Phobius"/>
    </source>
</evidence>
<keyword evidence="1" id="KW-1133">Transmembrane helix</keyword>
<dbReference type="PANTHER" id="PTHR34351:SF2">
    <property type="entry name" value="DUF58 DOMAIN-CONTAINING PROTEIN"/>
    <property type="match status" value="1"/>
</dbReference>
<evidence type="ECO:0000313" key="4">
    <source>
        <dbReference type="Proteomes" id="UP001500782"/>
    </source>
</evidence>
<protein>
    <recommendedName>
        <fullName evidence="2">DUF58 domain-containing protein</fullName>
    </recommendedName>
</protein>
<dbReference type="InterPro" id="IPR002881">
    <property type="entry name" value="DUF58"/>
</dbReference>